<keyword evidence="4" id="KW-0808">Transferase</keyword>
<dbReference type="SUPFAM" id="SSF53383">
    <property type="entry name" value="PLP-dependent transferases"/>
    <property type="match status" value="1"/>
</dbReference>
<keyword evidence="8" id="KW-1185">Reference proteome</keyword>
<dbReference type="GO" id="GO:1901605">
    <property type="term" value="P:alpha-amino acid metabolic process"/>
    <property type="evidence" value="ECO:0007669"/>
    <property type="project" value="TreeGrafter"/>
</dbReference>
<dbReference type="OrthoDB" id="691673at2759"/>
<evidence type="ECO:0000313" key="8">
    <source>
        <dbReference type="Proteomes" id="UP000009131"/>
    </source>
</evidence>
<dbReference type="InterPro" id="IPR015424">
    <property type="entry name" value="PyrdxlP-dep_Trfase"/>
</dbReference>
<proteinExistence type="inferred from homology"/>
<dbReference type="InParanoid" id="G7DYQ2"/>
<dbReference type="Pfam" id="PF00155">
    <property type="entry name" value="Aminotran_1_2"/>
    <property type="match status" value="1"/>
</dbReference>
<dbReference type="InterPro" id="IPR050859">
    <property type="entry name" value="Class-I_PLP-dep_aminotransf"/>
</dbReference>
<reference evidence="7 8" key="2">
    <citation type="journal article" date="2012" name="Open Biol.">
        <title>Characteristics of nucleosomes and linker DNA regions on the genome of the basidiomycete Mixia osmundae revealed by mono- and dinucleosome mapping.</title>
        <authorList>
            <person name="Nishida H."/>
            <person name="Kondo S."/>
            <person name="Matsumoto T."/>
            <person name="Suzuki Y."/>
            <person name="Yoshikawa H."/>
            <person name="Taylor T.D."/>
            <person name="Sugiyama J."/>
        </authorList>
    </citation>
    <scope>NUCLEOTIDE SEQUENCE [LARGE SCALE GENOMIC DNA]</scope>
    <source>
        <strain evidence="8">CBS 9802 / IAM 14324 / JCM 22182 / KY 12970</strain>
    </source>
</reference>
<keyword evidence="3" id="KW-0032">Aminotransferase</keyword>
<dbReference type="Proteomes" id="UP000009131">
    <property type="component" value="Unassembled WGS sequence"/>
</dbReference>
<dbReference type="PANTHER" id="PTHR42790:SF19">
    <property type="entry name" value="KYNURENINE_ALPHA-AMINOADIPATE AMINOTRANSFERASE, MITOCHONDRIAL"/>
    <property type="match status" value="1"/>
</dbReference>
<organism evidence="7 8">
    <name type="scientific">Mixia osmundae (strain CBS 9802 / IAM 14324 / JCM 22182 / KY 12970)</name>
    <dbReference type="NCBI Taxonomy" id="764103"/>
    <lineage>
        <taxon>Eukaryota</taxon>
        <taxon>Fungi</taxon>
        <taxon>Dikarya</taxon>
        <taxon>Basidiomycota</taxon>
        <taxon>Pucciniomycotina</taxon>
        <taxon>Mixiomycetes</taxon>
        <taxon>Mixiales</taxon>
        <taxon>Mixiaceae</taxon>
        <taxon>Mixia</taxon>
    </lineage>
</organism>
<evidence type="ECO:0000256" key="5">
    <source>
        <dbReference type="ARBA" id="ARBA00022898"/>
    </source>
</evidence>
<sequence length="439" mass="48503">MAPIDVGYFLSESSGTWKPAAIRGLFPLELRPGMISLLAGKPNPDTFPFEQIDIKLKPQPGQKESQVLTLSGKDLDEGLQYGPTKGLTRLVKWFEGFLAHVHDVPLPQEGDWAFSMGSGSQDVLIKAMGAVINPGDTVLVEAPTYPGGLNYLWHERCNLVECVVDGHGLVPDNLESVLDSFARDQPNAPKPKVLYTIPTGSNPAGSTLSEDRKVAILKIAKKHDLLILEDDPYYFLYFGPKPQPRSFFSLEQSVNGETGRVLRFDSVSKILSSGIRLGSVCGHKSIIERIELQTANTNLQVPSLTQAIALQLVERWQHQGFIEHCTRVAEFYKQKRDVFDKLARKHLEGVAQWDTPEAGLFLWIKLLLNRDGSDGDSESLIREKAVEKGVLCVPGVGFMGLSGKTAYVRVSFSLSTEAEADEAFRRLRSVIDEARSEQG</sequence>
<feature type="domain" description="Aminotransferase class I/classII large" evidence="6">
    <location>
        <begin position="80"/>
        <end position="427"/>
    </location>
</feature>
<evidence type="ECO:0000256" key="3">
    <source>
        <dbReference type="ARBA" id="ARBA00022576"/>
    </source>
</evidence>
<dbReference type="GO" id="GO:0030170">
    <property type="term" value="F:pyridoxal phosphate binding"/>
    <property type="evidence" value="ECO:0007669"/>
    <property type="project" value="InterPro"/>
</dbReference>
<dbReference type="Gene3D" id="3.40.640.10">
    <property type="entry name" value="Type I PLP-dependent aspartate aminotransferase-like (Major domain)"/>
    <property type="match status" value="1"/>
</dbReference>
<accession>G7DYQ2</accession>
<protein>
    <recommendedName>
        <fullName evidence="6">Aminotransferase class I/classII large domain-containing protein</fullName>
    </recommendedName>
</protein>
<dbReference type="AlphaFoldDB" id="G7DYQ2"/>
<evidence type="ECO:0000256" key="4">
    <source>
        <dbReference type="ARBA" id="ARBA00022679"/>
    </source>
</evidence>
<evidence type="ECO:0000256" key="1">
    <source>
        <dbReference type="ARBA" id="ARBA00001933"/>
    </source>
</evidence>
<dbReference type="EMBL" id="BABT02000062">
    <property type="protein sequence ID" value="GAA95712.1"/>
    <property type="molecule type" value="Genomic_DNA"/>
</dbReference>
<dbReference type="STRING" id="764103.G7DYQ2"/>
<dbReference type="eggNOG" id="KOG0634">
    <property type="taxonomic scope" value="Eukaryota"/>
</dbReference>
<comment type="similarity">
    <text evidence="2">Belongs to the class-I pyridoxal-phosphate-dependent aminotransferase family.</text>
</comment>
<dbReference type="CDD" id="cd00609">
    <property type="entry name" value="AAT_like"/>
    <property type="match status" value="1"/>
</dbReference>
<reference evidence="7 8" key="1">
    <citation type="journal article" date="2011" name="J. Gen. Appl. Microbiol.">
        <title>Draft genome sequencing of the enigmatic basidiomycete Mixia osmundae.</title>
        <authorList>
            <person name="Nishida H."/>
            <person name="Nagatsuka Y."/>
            <person name="Sugiyama J."/>
        </authorList>
    </citation>
    <scope>NUCLEOTIDE SEQUENCE [LARGE SCALE GENOMIC DNA]</scope>
    <source>
        <strain evidence="8">CBS 9802 / IAM 14324 / JCM 22182 / KY 12970</strain>
    </source>
</reference>
<dbReference type="PANTHER" id="PTHR42790">
    <property type="entry name" value="AMINOTRANSFERASE"/>
    <property type="match status" value="1"/>
</dbReference>
<keyword evidence="5" id="KW-0663">Pyridoxal phosphate</keyword>
<comment type="caution">
    <text evidence="7">The sequence shown here is derived from an EMBL/GenBank/DDBJ whole genome shotgun (WGS) entry which is preliminary data.</text>
</comment>
<dbReference type="GO" id="GO:0008483">
    <property type="term" value="F:transaminase activity"/>
    <property type="evidence" value="ECO:0007669"/>
    <property type="project" value="UniProtKB-KW"/>
</dbReference>
<evidence type="ECO:0000256" key="2">
    <source>
        <dbReference type="ARBA" id="ARBA00007441"/>
    </source>
</evidence>
<evidence type="ECO:0000259" key="6">
    <source>
        <dbReference type="Pfam" id="PF00155"/>
    </source>
</evidence>
<dbReference type="InterPro" id="IPR015421">
    <property type="entry name" value="PyrdxlP-dep_Trfase_major"/>
</dbReference>
<dbReference type="FunCoup" id="G7DYQ2">
    <property type="interactions" value="119"/>
</dbReference>
<evidence type="ECO:0000313" key="7">
    <source>
        <dbReference type="EMBL" id="GAA95712.1"/>
    </source>
</evidence>
<comment type="cofactor">
    <cofactor evidence="1">
        <name>pyridoxal 5'-phosphate</name>
        <dbReference type="ChEBI" id="CHEBI:597326"/>
    </cofactor>
</comment>
<gene>
    <name evidence="7" type="primary">Mo02369</name>
    <name evidence="7" type="ORF">E5Q_02369</name>
</gene>
<name>G7DYQ2_MIXOS</name>
<dbReference type="InterPro" id="IPR004839">
    <property type="entry name" value="Aminotransferase_I/II_large"/>
</dbReference>
<dbReference type="HOGENOM" id="CLU_017584_0_6_1"/>